<dbReference type="GO" id="GO:0032153">
    <property type="term" value="C:cell division site"/>
    <property type="evidence" value="ECO:0007669"/>
    <property type="project" value="TreeGrafter"/>
</dbReference>
<evidence type="ECO:0000259" key="3">
    <source>
        <dbReference type="PROSITE" id="PS51782"/>
    </source>
</evidence>
<dbReference type="Gene3D" id="2.70.70.10">
    <property type="entry name" value="Glucose Permease (Domain IIA)"/>
    <property type="match status" value="1"/>
</dbReference>
<evidence type="ECO:0000256" key="2">
    <source>
        <dbReference type="SAM" id="MobiDB-lite"/>
    </source>
</evidence>
<dbReference type="PANTHER" id="PTHR21666">
    <property type="entry name" value="PEPTIDASE-RELATED"/>
    <property type="match status" value="1"/>
</dbReference>
<dbReference type="SUPFAM" id="SSF51261">
    <property type="entry name" value="Duplicated hybrid motif"/>
    <property type="match status" value="1"/>
</dbReference>
<dbReference type="Pfam" id="PF01476">
    <property type="entry name" value="LysM"/>
    <property type="match status" value="1"/>
</dbReference>
<dbReference type="InterPro" id="IPR018392">
    <property type="entry name" value="LysM"/>
</dbReference>
<dbReference type="PROSITE" id="PS51782">
    <property type="entry name" value="LYSM"/>
    <property type="match status" value="1"/>
</dbReference>
<evidence type="ECO:0000256" key="1">
    <source>
        <dbReference type="ARBA" id="ARBA00038420"/>
    </source>
</evidence>
<dbReference type="InterPro" id="IPR050570">
    <property type="entry name" value="Cell_wall_metabolism_enzyme"/>
</dbReference>
<evidence type="ECO:0000313" key="5">
    <source>
        <dbReference type="Proteomes" id="UP000295717"/>
    </source>
</evidence>
<gene>
    <name evidence="4" type="ORF">EDC35_104252</name>
</gene>
<name>A0A4R3MYD9_9GAMM</name>
<comment type="similarity">
    <text evidence="1">Belongs to the E.coli NlpD/Haemophilus LppB family.</text>
</comment>
<reference evidence="4 5" key="1">
    <citation type="submission" date="2019-03" db="EMBL/GenBank/DDBJ databases">
        <title>Genomic Encyclopedia of Type Strains, Phase IV (KMG-IV): sequencing the most valuable type-strain genomes for metagenomic binning, comparative biology and taxonomic classification.</title>
        <authorList>
            <person name="Goeker M."/>
        </authorList>
    </citation>
    <scope>NUCLEOTIDE SEQUENCE [LARGE SCALE GENOMIC DNA]</scope>
    <source>
        <strain evidence="4 5">DSM 13587</strain>
    </source>
</reference>
<dbReference type="InterPro" id="IPR011055">
    <property type="entry name" value="Dup_hybrid_motif"/>
</dbReference>
<dbReference type="SUPFAM" id="SSF54106">
    <property type="entry name" value="LysM domain"/>
    <property type="match status" value="1"/>
</dbReference>
<dbReference type="RefSeq" id="WP_243651578.1">
    <property type="nucleotide sequence ID" value="NZ_SMAO01000004.1"/>
</dbReference>
<dbReference type="Proteomes" id="UP000295717">
    <property type="component" value="Unassembled WGS sequence"/>
</dbReference>
<dbReference type="AlphaFoldDB" id="A0A4R3MYD9"/>
<keyword evidence="5" id="KW-1185">Reference proteome</keyword>
<comment type="caution">
    <text evidence="4">The sequence shown here is derived from an EMBL/GenBank/DDBJ whole genome shotgun (WGS) entry which is preliminary data.</text>
</comment>
<feature type="domain" description="LysM" evidence="3">
    <location>
        <begin position="57"/>
        <end position="101"/>
    </location>
</feature>
<feature type="region of interest" description="Disordered" evidence="2">
    <location>
        <begin position="102"/>
        <end position="151"/>
    </location>
</feature>
<keyword evidence="4" id="KW-0449">Lipoprotein</keyword>
<dbReference type="InterPro" id="IPR036779">
    <property type="entry name" value="LysM_dom_sf"/>
</dbReference>
<dbReference type="PANTHER" id="PTHR21666:SF263">
    <property type="entry name" value="MUREIN HYDROLASE ACTIVATOR NLPD"/>
    <property type="match status" value="1"/>
</dbReference>
<dbReference type="SMART" id="SM00257">
    <property type="entry name" value="LysM"/>
    <property type="match status" value="1"/>
</dbReference>
<dbReference type="Gene3D" id="3.10.350.10">
    <property type="entry name" value="LysM domain"/>
    <property type="match status" value="1"/>
</dbReference>
<evidence type="ECO:0000313" key="4">
    <source>
        <dbReference type="EMBL" id="TCT21395.1"/>
    </source>
</evidence>
<dbReference type="EMBL" id="SMAO01000004">
    <property type="protein sequence ID" value="TCT21395.1"/>
    <property type="molecule type" value="Genomic_DNA"/>
</dbReference>
<protein>
    <submittedName>
        <fullName evidence="4">Lipoprotein NlpD</fullName>
    </submittedName>
</protein>
<dbReference type="GO" id="GO:0009279">
    <property type="term" value="C:cell outer membrane"/>
    <property type="evidence" value="ECO:0007669"/>
    <property type="project" value="TreeGrafter"/>
</dbReference>
<accession>A0A4R3MYD9</accession>
<sequence>MTFFLRQRSPHFMSGSVRGALPTLALSVWLAWLLGGCSTTGPAPVSGWDWTGPVPAGYYLVRRGDSLSLVAQRLRIDARRLAQWNDLKPPYTLYAETLLRIEPPDGSTPPGRAARTSGAITEKTDVATGTGRQRDVTPAKPVSRDQVATSAGGLRDTSGITWDWPLSGTVLQTFRADDRTRQGIRLRGRSGEQVLASADGQVVYSGDGLKSYGNLIIVKHNDQYLSAYGFNRRLLVKEGAHVKRGQPVAEIGQGTEGSYLLHFEVRREGAAVDPLLYLPPRN</sequence>
<dbReference type="CDD" id="cd00118">
    <property type="entry name" value="LysM"/>
    <property type="match status" value="1"/>
</dbReference>
<dbReference type="GO" id="GO:0004222">
    <property type="term" value="F:metalloendopeptidase activity"/>
    <property type="evidence" value="ECO:0007669"/>
    <property type="project" value="TreeGrafter"/>
</dbReference>
<dbReference type="InterPro" id="IPR016047">
    <property type="entry name" value="M23ase_b-sheet_dom"/>
</dbReference>
<organism evidence="4 5">
    <name type="scientific">Thiobaca trueperi</name>
    <dbReference type="NCBI Taxonomy" id="127458"/>
    <lineage>
        <taxon>Bacteria</taxon>
        <taxon>Pseudomonadati</taxon>
        <taxon>Pseudomonadota</taxon>
        <taxon>Gammaproteobacteria</taxon>
        <taxon>Chromatiales</taxon>
        <taxon>Chromatiaceae</taxon>
        <taxon>Thiobaca</taxon>
    </lineage>
</organism>
<dbReference type="Pfam" id="PF01551">
    <property type="entry name" value="Peptidase_M23"/>
    <property type="match status" value="1"/>
</dbReference>
<proteinExistence type="inferred from homology"/>
<dbReference type="CDD" id="cd12797">
    <property type="entry name" value="M23_peptidase"/>
    <property type="match status" value="1"/>
</dbReference>